<dbReference type="KEGG" id="beq:BEWA_046280"/>
<dbReference type="RefSeq" id="XP_004831616.1">
    <property type="nucleotide sequence ID" value="XM_004831559.1"/>
</dbReference>
<protein>
    <submittedName>
        <fullName evidence="2">Uncharacterized protein</fullName>
    </submittedName>
</protein>
<gene>
    <name evidence="2" type="ORF">BEWA_046280</name>
</gene>
<organism evidence="2 3">
    <name type="scientific">Theileria equi strain WA</name>
    <dbReference type="NCBI Taxonomy" id="1537102"/>
    <lineage>
        <taxon>Eukaryota</taxon>
        <taxon>Sar</taxon>
        <taxon>Alveolata</taxon>
        <taxon>Apicomplexa</taxon>
        <taxon>Aconoidasida</taxon>
        <taxon>Piroplasmida</taxon>
        <taxon>Theileriidae</taxon>
        <taxon>Theileria</taxon>
    </lineage>
</organism>
<evidence type="ECO:0000313" key="3">
    <source>
        <dbReference type="Proteomes" id="UP000031512"/>
    </source>
</evidence>
<dbReference type="STRING" id="1537102.L1LA76"/>
<dbReference type="GeneID" id="15804963"/>
<feature type="region of interest" description="Disordered" evidence="1">
    <location>
        <begin position="1"/>
        <end position="33"/>
    </location>
</feature>
<keyword evidence="3" id="KW-1185">Reference proteome</keyword>
<proteinExistence type="predicted"/>
<dbReference type="AlphaFoldDB" id="L1LA76"/>
<name>L1LA76_THEEQ</name>
<sequence length="461" mass="50716">MGGSHSKPVTVDISKHSGNVQSGDKGGHYYDSDSRRVNLTDEWYPDPEGTYKKFKHIPESGNIQSITHNDAPQTLSPNSLPQYSSVTVYYWSLDSTCATPLLIQLGTGDTDKYYKHAGIEDTWSKDKEANVSLREELNKQNCGRNKAHIIDISQKRTSSYNCPSCGYKRKIQTNYQSSSDFTYCAHSITGDSHSSGSLSISGFIDSRNWQVGLPSIKDISVITINFISNTNTPIVINYNKGGEKYFKRNTKTSNSWVAVPKGQESNLLNDRNYYPKITPYISSKAKTYTDEGTGISITVRNSPIGDGYWKFEHSLVGGLFTVESVVHDSTPLEGIESSPDTHLESISSYYCGNTPTDLPKLLLVELSIKTSDKTTYKYYCGDKKNAPSWSKYPGSDGTTQLRGAPLKTELDRLRKIHFPDTGLSTGAKAGIGITSVGAGGGIICLGIWKGPALIARLITRM</sequence>
<dbReference type="VEuPathDB" id="PiroplasmaDB:BEWA_046280"/>
<evidence type="ECO:0000313" key="2">
    <source>
        <dbReference type="EMBL" id="EKX72164.1"/>
    </source>
</evidence>
<dbReference type="Proteomes" id="UP000031512">
    <property type="component" value="Unassembled WGS sequence"/>
</dbReference>
<reference evidence="2 3" key="1">
    <citation type="journal article" date="2012" name="BMC Genomics">
        <title>Comparative genomic analysis and phylogenetic position of Theileria equi.</title>
        <authorList>
            <person name="Kappmeyer L.S."/>
            <person name="Thiagarajan M."/>
            <person name="Herndon D.R."/>
            <person name="Ramsay J.D."/>
            <person name="Caler E."/>
            <person name="Djikeng A."/>
            <person name="Gillespie J.J."/>
            <person name="Lau A.O."/>
            <person name="Roalson E.H."/>
            <person name="Silva J.C."/>
            <person name="Silva M.G."/>
            <person name="Suarez C.E."/>
            <person name="Ueti M.W."/>
            <person name="Nene V.M."/>
            <person name="Mealey R.H."/>
            <person name="Knowles D.P."/>
            <person name="Brayton K.A."/>
        </authorList>
    </citation>
    <scope>NUCLEOTIDE SEQUENCE [LARGE SCALE GENOMIC DNA]</scope>
    <source>
        <strain evidence="2 3">WA</strain>
    </source>
</reference>
<comment type="caution">
    <text evidence="2">The sequence shown here is derived from an EMBL/GenBank/DDBJ whole genome shotgun (WGS) entry which is preliminary data.</text>
</comment>
<dbReference type="eggNOG" id="ENOG502RSZ5">
    <property type="taxonomic scope" value="Eukaryota"/>
</dbReference>
<evidence type="ECO:0000256" key="1">
    <source>
        <dbReference type="SAM" id="MobiDB-lite"/>
    </source>
</evidence>
<dbReference type="EMBL" id="ACOU01000007">
    <property type="protein sequence ID" value="EKX72164.1"/>
    <property type="molecule type" value="Genomic_DNA"/>
</dbReference>
<accession>L1LA76</accession>